<dbReference type="EMBL" id="JACGWN010000004">
    <property type="protein sequence ID" value="KAL0451459.1"/>
    <property type="molecule type" value="Genomic_DNA"/>
</dbReference>
<name>A0AAW2XBJ0_9LAMI</name>
<dbReference type="AlphaFoldDB" id="A0AAW2XBJ0"/>
<dbReference type="PANTHER" id="PTHR33710:SF71">
    <property type="entry name" value="ENDONUCLEASE_EXONUCLEASE_PHOSPHATASE DOMAIN-CONTAINING PROTEIN"/>
    <property type="match status" value="1"/>
</dbReference>
<dbReference type="InterPro" id="IPR036691">
    <property type="entry name" value="Endo/exonu/phosph_ase_sf"/>
</dbReference>
<dbReference type="SUPFAM" id="SSF56219">
    <property type="entry name" value="DNase I-like"/>
    <property type="match status" value="1"/>
</dbReference>
<gene>
    <name evidence="1" type="ORF">Slati_1124000</name>
</gene>
<protein>
    <recommendedName>
        <fullName evidence="2">Exo_endo_phos domain-containing protein</fullName>
    </recommendedName>
</protein>
<dbReference type="PANTHER" id="PTHR33710">
    <property type="entry name" value="BNAC02G09200D PROTEIN"/>
    <property type="match status" value="1"/>
</dbReference>
<evidence type="ECO:0008006" key="2">
    <source>
        <dbReference type="Google" id="ProtNLM"/>
    </source>
</evidence>
<dbReference type="Gene3D" id="3.60.10.10">
    <property type="entry name" value="Endonuclease/exonuclease/phosphatase"/>
    <property type="match status" value="1"/>
</dbReference>
<organism evidence="1">
    <name type="scientific">Sesamum latifolium</name>
    <dbReference type="NCBI Taxonomy" id="2727402"/>
    <lineage>
        <taxon>Eukaryota</taxon>
        <taxon>Viridiplantae</taxon>
        <taxon>Streptophyta</taxon>
        <taxon>Embryophyta</taxon>
        <taxon>Tracheophyta</taxon>
        <taxon>Spermatophyta</taxon>
        <taxon>Magnoliopsida</taxon>
        <taxon>eudicotyledons</taxon>
        <taxon>Gunneridae</taxon>
        <taxon>Pentapetalae</taxon>
        <taxon>asterids</taxon>
        <taxon>lamiids</taxon>
        <taxon>Lamiales</taxon>
        <taxon>Pedaliaceae</taxon>
        <taxon>Sesamum</taxon>
    </lineage>
</organism>
<sequence>MIALSWNCRGLGSSSTVRKLGEVLREKCPTCRRKEELGYSIIVAKGCGGSIAIFFRFHIDVEVLQPNTVPSWRFTGFYGATDTSQQRKGWDTLMTLRNQSDAPWLCTDDFNEVLFRHEKVGALRPLWQILDFRRALEACDLTDLGYSGSKFTRSNRRRALGTVRTGLDQACANSAWMNSFTRYVVTHIPVYQSDHNMVLVEMETQSVNRN</sequence>
<reference evidence="1" key="2">
    <citation type="journal article" date="2024" name="Plant">
        <title>Genomic evolution and insights into agronomic trait innovations of Sesamum species.</title>
        <authorList>
            <person name="Miao H."/>
            <person name="Wang L."/>
            <person name="Qu L."/>
            <person name="Liu H."/>
            <person name="Sun Y."/>
            <person name="Le M."/>
            <person name="Wang Q."/>
            <person name="Wei S."/>
            <person name="Zheng Y."/>
            <person name="Lin W."/>
            <person name="Duan Y."/>
            <person name="Cao H."/>
            <person name="Xiong S."/>
            <person name="Wang X."/>
            <person name="Wei L."/>
            <person name="Li C."/>
            <person name="Ma Q."/>
            <person name="Ju M."/>
            <person name="Zhao R."/>
            <person name="Li G."/>
            <person name="Mu C."/>
            <person name="Tian Q."/>
            <person name="Mei H."/>
            <person name="Zhang T."/>
            <person name="Gao T."/>
            <person name="Zhang H."/>
        </authorList>
    </citation>
    <scope>NUCLEOTIDE SEQUENCE</scope>
    <source>
        <strain evidence="1">KEN1</strain>
    </source>
</reference>
<comment type="caution">
    <text evidence="1">The sequence shown here is derived from an EMBL/GenBank/DDBJ whole genome shotgun (WGS) entry which is preliminary data.</text>
</comment>
<reference evidence="1" key="1">
    <citation type="submission" date="2020-06" db="EMBL/GenBank/DDBJ databases">
        <authorList>
            <person name="Li T."/>
            <person name="Hu X."/>
            <person name="Zhang T."/>
            <person name="Song X."/>
            <person name="Zhang H."/>
            <person name="Dai N."/>
            <person name="Sheng W."/>
            <person name="Hou X."/>
            <person name="Wei L."/>
        </authorList>
    </citation>
    <scope>NUCLEOTIDE SEQUENCE</scope>
    <source>
        <strain evidence="1">KEN1</strain>
        <tissue evidence="1">Leaf</tissue>
    </source>
</reference>
<evidence type="ECO:0000313" key="1">
    <source>
        <dbReference type="EMBL" id="KAL0451459.1"/>
    </source>
</evidence>
<proteinExistence type="predicted"/>
<accession>A0AAW2XBJ0</accession>